<evidence type="ECO:0000259" key="11">
    <source>
        <dbReference type="PROSITE" id="PS50199"/>
    </source>
</evidence>
<dbReference type="GO" id="GO:0006508">
    <property type="term" value="P:proteolysis"/>
    <property type="evidence" value="ECO:0007669"/>
    <property type="project" value="UniProtKB-KW"/>
</dbReference>
<gene>
    <name evidence="12" type="ORF">RFI_07740</name>
</gene>
<dbReference type="InterPro" id="IPR025257">
    <property type="entry name" value="MINDY-3/4_CD"/>
</dbReference>
<reference evidence="12 13" key="1">
    <citation type="journal article" date="2013" name="Curr. Biol.">
        <title>The Genome of the Foraminiferan Reticulomyxa filosa.</title>
        <authorList>
            <person name="Glockner G."/>
            <person name="Hulsmann N."/>
            <person name="Schleicher M."/>
            <person name="Noegel A.A."/>
            <person name="Eichinger L."/>
            <person name="Gallinger C."/>
            <person name="Pawlowski J."/>
            <person name="Sierra R."/>
            <person name="Euteneuer U."/>
            <person name="Pillet L."/>
            <person name="Moustafa A."/>
            <person name="Platzer M."/>
            <person name="Groth M."/>
            <person name="Szafranski K."/>
            <person name="Schliwa M."/>
        </authorList>
    </citation>
    <scope>NUCLEOTIDE SEQUENCE [LARGE SCALE GENOMIC DNA]</scope>
</reference>
<dbReference type="AlphaFoldDB" id="X6NSZ3"/>
<keyword evidence="13" id="KW-1185">Reference proteome</keyword>
<dbReference type="EMBL" id="ASPP01006090">
    <property type="protein sequence ID" value="ETO29380.1"/>
    <property type="molecule type" value="Genomic_DNA"/>
</dbReference>
<organism evidence="12 13">
    <name type="scientific">Reticulomyxa filosa</name>
    <dbReference type="NCBI Taxonomy" id="46433"/>
    <lineage>
        <taxon>Eukaryota</taxon>
        <taxon>Sar</taxon>
        <taxon>Rhizaria</taxon>
        <taxon>Retaria</taxon>
        <taxon>Foraminifera</taxon>
        <taxon>Monothalamids</taxon>
        <taxon>Reticulomyxidae</taxon>
        <taxon>Reticulomyxa</taxon>
    </lineage>
</organism>
<evidence type="ECO:0000256" key="3">
    <source>
        <dbReference type="ARBA" id="ARBA00011074"/>
    </source>
</evidence>
<accession>X6NSZ3</accession>
<dbReference type="InterPro" id="IPR001876">
    <property type="entry name" value="Znf_RanBP2"/>
</dbReference>
<dbReference type="OrthoDB" id="9981542at2759"/>
<evidence type="ECO:0000313" key="12">
    <source>
        <dbReference type="EMBL" id="ETO29380.1"/>
    </source>
</evidence>
<dbReference type="Pfam" id="PF13898">
    <property type="entry name" value="MINDY-3_4_CD"/>
    <property type="match status" value="1"/>
</dbReference>
<dbReference type="InterPro" id="IPR036443">
    <property type="entry name" value="Znf_RanBP2_sf"/>
</dbReference>
<dbReference type="GO" id="GO:0071108">
    <property type="term" value="P:protein K48-linked deubiquitination"/>
    <property type="evidence" value="ECO:0007669"/>
    <property type="project" value="InterPro"/>
</dbReference>
<evidence type="ECO:0000256" key="7">
    <source>
        <dbReference type="ARBA" id="ARBA00022786"/>
    </source>
</evidence>
<keyword evidence="8" id="KW-0862">Zinc</keyword>
<evidence type="ECO:0000256" key="4">
    <source>
        <dbReference type="ARBA" id="ARBA00012759"/>
    </source>
</evidence>
<evidence type="ECO:0000256" key="9">
    <source>
        <dbReference type="ARBA" id="ARBA00033208"/>
    </source>
</evidence>
<dbReference type="PROSITE" id="PS50199">
    <property type="entry name" value="ZF_RANBP2_2"/>
    <property type="match status" value="1"/>
</dbReference>
<evidence type="ECO:0000256" key="6">
    <source>
        <dbReference type="ARBA" id="ARBA00022771"/>
    </source>
</evidence>
<dbReference type="GO" id="GO:1990380">
    <property type="term" value="F:K48-linked deubiquitinase activity"/>
    <property type="evidence" value="ECO:0007669"/>
    <property type="project" value="InterPro"/>
</dbReference>
<keyword evidence="7" id="KW-0833">Ubl conjugation pathway</keyword>
<comment type="catalytic activity">
    <reaction evidence="1">
        <text>Thiol-dependent hydrolysis of ester, thioester, amide, peptide and isopeptide bonds formed by the C-terminal Gly of ubiquitin (a 76-residue protein attached to proteins as an intracellular targeting signal).</text>
        <dbReference type="EC" id="3.4.19.12"/>
    </reaction>
</comment>
<evidence type="ECO:0000256" key="5">
    <source>
        <dbReference type="ARBA" id="ARBA00022723"/>
    </source>
</evidence>
<dbReference type="InterPro" id="IPR039785">
    <property type="entry name" value="MINY3/4"/>
</dbReference>
<dbReference type="InterPro" id="IPR011992">
    <property type="entry name" value="EF-hand-dom_pair"/>
</dbReference>
<keyword evidence="6 10" id="KW-0863">Zinc-finger</keyword>
<name>X6NSZ3_RETFI</name>
<dbReference type="PROSITE" id="PS01358">
    <property type="entry name" value="ZF_RANBP2_1"/>
    <property type="match status" value="1"/>
</dbReference>
<evidence type="ECO:0000256" key="2">
    <source>
        <dbReference type="ARBA" id="ARBA00002107"/>
    </source>
</evidence>
<proteinExistence type="inferred from homology"/>
<dbReference type="PANTHER" id="PTHR12473:SF8">
    <property type="entry name" value="UBIQUITIN CARBOXYL-TERMINAL HYDROLASE MINDY-4-RELATED"/>
    <property type="match status" value="1"/>
</dbReference>
<dbReference type="SUPFAM" id="SSF47473">
    <property type="entry name" value="EF-hand"/>
    <property type="match status" value="1"/>
</dbReference>
<keyword evidence="5" id="KW-0479">Metal-binding</keyword>
<evidence type="ECO:0000256" key="10">
    <source>
        <dbReference type="PROSITE-ProRule" id="PRU00322"/>
    </source>
</evidence>
<sequence length="345" mass="39975">MSQSDLGNAQDLYVLKGIGPNQDIGFLTSLETMGYMKVGEHYKTPKFPIWVIGSSTHYSVLFALDEQVGKLSAQDTEMVSVKRAFTAYDQLEHGFIQFRDLPFLLQDLKIDKSSFEISDCKAVLDPDNTQIIVWSRFWHFFQLLKQPDKIQWQCNICTFLNPLKHTTCGVCSTVKEKNNAILFDDSQVNVLCSLNFLNSTSNTNVSKNFILYHFNGLQHTEKDKPSLTKICVFDGMNAEIVSPDFVEDLTGIIRTKWPSALIHYPESLHSKYFILLFKRIAKNSFKLYCVIHDHVLHTKKKKRPQTSLKAIGKKKEKLLNSMKLNEFLNEFLYLKLLLFFYKHYW</sequence>
<dbReference type="Gene3D" id="2.30.30.380">
    <property type="entry name" value="Zn-finger domain of Sec23/24"/>
    <property type="match status" value="1"/>
</dbReference>
<comment type="caution">
    <text evidence="12">The sequence shown here is derived from an EMBL/GenBank/DDBJ whole genome shotgun (WGS) entry which is preliminary data.</text>
</comment>
<comment type="function">
    <text evidence="2">Hydrolase that can remove 'Lys-48'-linked conjugated ubiquitin from proteins.</text>
</comment>
<dbReference type="Proteomes" id="UP000023152">
    <property type="component" value="Unassembled WGS sequence"/>
</dbReference>
<feature type="domain" description="RanBP2-type" evidence="11">
    <location>
        <begin position="146"/>
        <end position="177"/>
    </location>
</feature>
<dbReference type="PANTHER" id="PTHR12473">
    <property type="entry name" value="UBIQUITIN CARBOXYL-TERMINAL HYDROLASE MINDY-4-RELATED"/>
    <property type="match status" value="1"/>
</dbReference>
<dbReference type="GO" id="GO:0004843">
    <property type="term" value="F:cysteine-type deubiquitinase activity"/>
    <property type="evidence" value="ECO:0007669"/>
    <property type="project" value="UniProtKB-EC"/>
</dbReference>
<dbReference type="GO" id="GO:0008270">
    <property type="term" value="F:zinc ion binding"/>
    <property type="evidence" value="ECO:0007669"/>
    <property type="project" value="UniProtKB-KW"/>
</dbReference>
<evidence type="ECO:0000313" key="13">
    <source>
        <dbReference type="Proteomes" id="UP000023152"/>
    </source>
</evidence>
<dbReference type="EC" id="3.4.19.12" evidence="4"/>
<comment type="similarity">
    <text evidence="3">Belongs to the MINDY deubiquitinase family. FAM188 subfamily.</text>
</comment>
<evidence type="ECO:0000256" key="8">
    <source>
        <dbReference type="ARBA" id="ARBA00022833"/>
    </source>
</evidence>
<evidence type="ECO:0000256" key="1">
    <source>
        <dbReference type="ARBA" id="ARBA00000707"/>
    </source>
</evidence>
<dbReference type="SUPFAM" id="SSF90209">
    <property type="entry name" value="Ran binding protein zinc finger-like"/>
    <property type="match status" value="1"/>
</dbReference>
<protein>
    <recommendedName>
        <fullName evidence="4">ubiquitinyl hydrolase 1</fullName>
        <ecNumber evidence="4">3.4.19.12</ecNumber>
    </recommendedName>
    <alternativeName>
        <fullName evidence="9">Deubiquitinating enzyme MINDY-3</fullName>
    </alternativeName>
</protein>